<accession>A0A7V7GK97</accession>
<name>A0A7V7GK97_ENTFC</name>
<evidence type="ECO:0008006" key="4">
    <source>
        <dbReference type="Google" id="ProtNLM"/>
    </source>
</evidence>
<dbReference type="Proteomes" id="UP000448762">
    <property type="component" value="Unassembled WGS sequence"/>
</dbReference>
<reference evidence="2 3" key="1">
    <citation type="submission" date="2018-07" db="EMBL/GenBank/DDBJ databases">
        <title>High quality draft genome sequencing of Enterococcus faecium exhibiting probiotic potential isolated from mucus of freshwater fish.</title>
        <authorList>
            <person name="El-Jeni R."/>
            <person name="Ghedira K."/>
            <person name="Abdelhak S."/>
            <person name="El-Bour M."/>
            <person name="Bouhaouala-Zahar B."/>
        </authorList>
    </citation>
    <scope>NUCLEOTIDE SEQUENCE [LARGE SCALE GENOMIC DNA]</scope>
    <source>
        <strain evidence="2 3">R.A73</strain>
    </source>
</reference>
<keyword evidence="1" id="KW-1133">Transmembrane helix</keyword>
<dbReference type="AlphaFoldDB" id="A0A7V7GK97"/>
<evidence type="ECO:0000313" key="2">
    <source>
        <dbReference type="EMBL" id="KAA0686067.1"/>
    </source>
</evidence>
<evidence type="ECO:0000313" key="3">
    <source>
        <dbReference type="Proteomes" id="UP000448762"/>
    </source>
</evidence>
<gene>
    <name evidence="2" type="ORF">DTX73_14430</name>
</gene>
<comment type="caution">
    <text evidence="2">The sequence shown here is derived from an EMBL/GenBank/DDBJ whole genome shotgun (WGS) entry which is preliminary data.</text>
</comment>
<evidence type="ECO:0000256" key="1">
    <source>
        <dbReference type="SAM" id="Phobius"/>
    </source>
</evidence>
<dbReference type="InterPro" id="IPR045798">
    <property type="entry name" value="TrbL_Firmicutes"/>
</dbReference>
<protein>
    <recommendedName>
        <fullName evidence="4">TrbL/VirB6 plasmid conjugal transfer protein</fullName>
    </recommendedName>
</protein>
<keyword evidence="1" id="KW-0472">Membrane</keyword>
<sequence length="283" mass="31164">MMDGFLTWCVESILEVISFSSKTSHLTSNLENFSPQLYKYSTTILDSVSKPIAFSILALFFALELQRISNRVETNGGGQTGFEMIFKSLVRLGLCKLAMDQVSLIMRAIMDITGYMTDKINHLGMGNKEVSDMLDAKKILAPILKEGLMFKVGVSTVLIIALLITIGSIVIVQVVVNMRFIELYAFLAMSPIPIATFPNDEWSSIGKNFLKSFTATALQGTLIFMVMQFYPYLLSSAFSDITNSGSASETFLMTLIGIIGNSVLLIFAVMATGRWSKSITNAM</sequence>
<keyword evidence="1" id="KW-0812">Transmembrane</keyword>
<feature type="transmembrane region" description="Helical" evidence="1">
    <location>
        <begin position="250"/>
        <end position="273"/>
    </location>
</feature>
<feature type="transmembrane region" description="Helical" evidence="1">
    <location>
        <begin position="148"/>
        <end position="172"/>
    </location>
</feature>
<dbReference type="RefSeq" id="WP_104853456.1">
    <property type="nucleotide sequence ID" value="NZ_JBFSKH010000180.1"/>
</dbReference>
<organism evidence="2 3">
    <name type="scientific">Enterococcus faecium</name>
    <name type="common">Streptococcus faecium</name>
    <dbReference type="NCBI Taxonomy" id="1352"/>
    <lineage>
        <taxon>Bacteria</taxon>
        <taxon>Bacillati</taxon>
        <taxon>Bacillota</taxon>
        <taxon>Bacilli</taxon>
        <taxon>Lactobacillales</taxon>
        <taxon>Enterococcaceae</taxon>
        <taxon>Enterococcus</taxon>
    </lineage>
</organism>
<dbReference type="EMBL" id="QOVC01000016">
    <property type="protein sequence ID" value="KAA0686067.1"/>
    <property type="molecule type" value="Genomic_DNA"/>
</dbReference>
<feature type="transmembrane region" description="Helical" evidence="1">
    <location>
        <begin position="209"/>
        <end position="230"/>
    </location>
</feature>
<dbReference type="Pfam" id="PF19478">
    <property type="entry name" value="TrbL_2"/>
    <property type="match status" value="1"/>
</dbReference>
<proteinExistence type="predicted"/>